<reference evidence="1 2" key="1">
    <citation type="submission" date="2019-03" db="EMBL/GenBank/DDBJ databases">
        <authorList>
            <consortium name="Pathogen Informatics"/>
        </authorList>
    </citation>
    <scope>NUCLEOTIDE SEQUENCE [LARGE SCALE GENOMIC DNA]</scope>
    <source>
        <strain evidence="1 2">NCTC12993</strain>
    </source>
</reference>
<protein>
    <submittedName>
        <fullName evidence="1">Uncharacterized protein</fullName>
    </submittedName>
</protein>
<dbReference type="AlphaFoldDB" id="A0A485AYR2"/>
<gene>
    <name evidence="1" type="ORF">NCTC12993_03459</name>
</gene>
<accession>A0A485AYR2</accession>
<keyword evidence="2" id="KW-1185">Reference proteome</keyword>
<sequence length="71" mass="7726">MKWLISFILCILVGQVFVLCHIPLGMMFGPLITVLPAQALRCVVPTLSGSITLIQLSLGNIDRAVNAPFFL</sequence>
<evidence type="ECO:0000313" key="2">
    <source>
        <dbReference type="Proteomes" id="UP000401081"/>
    </source>
</evidence>
<evidence type="ECO:0000313" key="1">
    <source>
        <dbReference type="EMBL" id="VFS65133.1"/>
    </source>
</evidence>
<proteinExistence type="predicted"/>
<dbReference type="EMBL" id="CAADJD010000018">
    <property type="protein sequence ID" value="VFS65133.1"/>
    <property type="molecule type" value="Genomic_DNA"/>
</dbReference>
<name>A0A485AYR2_KLUCR</name>
<organism evidence="1 2">
    <name type="scientific">Kluyvera cryocrescens</name>
    <name type="common">Kluyvera citrophila</name>
    <dbReference type="NCBI Taxonomy" id="580"/>
    <lineage>
        <taxon>Bacteria</taxon>
        <taxon>Pseudomonadati</taxon>
        <taxon>Pseudomonadota</taxon>
        <taxon>Gammaproteobacteria</taxon>
        <taxon>Enterobacterales</taxon>
        <taxon>Enterobacteriaceae</taxon>
        <taxon>Kluyvera</taxon>
    </lineage>
</organism>
<dbReference type="Proteomes" id="UP000401081">
    <property type="component" value="Unassembled WGS sequence"/>
</dbReference>